<keyword evidence="1" id="KW-0597">Phosphoprotein</keyword>
<dbReference type="EMBL" id="FSRC01000001">
    <property type="protein sequence ID" value="SIN79860.1"/>
    <property type="molecule type" value="Genomic_DNA"/>
</dbReference>
<dbReference type="OrthoDB" id="7631574at2"/>
<dbReference type="RefSeq" id="WP_074224569.1">
    <property type="nucleotide sequence ID" value="NZ_FSRC01000001.1"/>
</dbReference>
<keyword evidence="4" id="KW-1185">Reference proteome</keyword>
<dbReference type="SUPFAM" id="SSF52172">
    <property type="entry name" value="CheY-like"/>
    <property type="match status" value="1"/>
</dbReference>
<evidence type="ECO:0000259" key="2">
    <source>
        <dbReference type="PROSITE" id="PS50110"/>
    </source>
</evidence>
<evidence type="ECO:0000256" key="1">
    <source>
        <dbReference type="PROSITE-ProRule" id="PRU00169"/>
    </source>
</evidence>
<dbReference type="PANTHER" id="PTHR44520">
    <property type="entry name" value="RESPONSE REGULATOR RCP1-RELATED"/>
    <property type="match status" value="1"/>
</dbReference>
<dbReference type="AlphaFoldDB" id="A0A1N6EA08"/>
<proteinExistence type="predicted"/>
<feature type="modified residue" description="4-aspartylphosphate" evidence="1">
    <location>
        <position position="55"/>
    </location>
</feature>
<dbReference type="PROSITE" id="PS50110">
    <property type="entry name" value="RESPONSE_REGULATORY"/>
    <property type="match status" value="1"/>
</dbReference>
<dbReference type="GO" id="GO:0000160">
    <property type="term" value="P:phosphorelay signal transduction system"/>
    <property type="evidence" value="ECO:0007669"/>
    <property type="project" value="InterPro"/>
</dbReference>
<dbReference type="InterPro" id="IPR001789">
    <property type="entry name" value="Sig_transdc_resp-reg_receiver"/>
</dbReference>
<dbReference type="Gene3D" id="3.40.50.2300">
    <property type="match status" value="1"/>
</dbReference>
<dbReference type="PANTHER" id="PTHR44520:SF2">
    <property type="entry name" value="RESPONSE REGULATOR RCP1"/>
    <property type="match status" value="1"/>
</dbReference>
<reference evidence="4" key="1">
    <citation type="submission" date="2016-11" db="EMBL/GenBank/DDBJ databases">
        <authorList>
            <person name="Varghese N."/>
            <person name="Submissions S."/>
        </authorList>
    </citation>
    <scope>NUCLEOTIDE SEQUENCE [LARGE SCALE GENOMIC DNA]</scope>
    <source>
        <strain evidence="4">DSM 15292</strain>
    </source>
</reference>
<organism evidence="3 4">
    <name type="scientific">Algoriphagus halophilus</name>
    <dbReference type="NCBI Taxonomy" id="226505"/>
    <lineage>
        <taxon>Bacteria</taxon>
        <taxon>Pseudomonadati</taxon>
        <taxon>Bacteroidota</taxon>
        <taxon>Cytophagia</taxon>
        <taxon>Cytophagales</taxon>
        <taxon>Cyclobacteriaceae</taxon>
        <taxon>Algoriphagus</taxon>
    </lineage>
</organism>
<dbReference type="SMART" id="SM00448">
    <property type="entry name" value="REC"/>
    <property type="match status" value="1"/>
</dbReference>
<accession>A0A1N6EA08</accession>
<dbReference type="InterPro" id="IPR011006">
    <property type="entry name" value="CheY-like_superfamily"/>
</dbReference>
<dbReference type="STRING" id="226505.SAMN05444394_1887"/>
<sequence>MKVLLLEDVLLEQLRFQRTIEILDLKIDLTIANNGKEGILLLKNEKTIPDLILIDLNMPGQNGIEFLKELKTLPNLKNIRTIAFTTSNDPQDIDMCYENGVSSFIHKPMNPSLYKETVKLLITYWKMNIQ</sequence>
<name>A0A1N6EA08_9BACT</name>
<feature type="domain" description="Response regulatory" evidence="2">
    <location>
        <begin position="2"/>
        <end position="122"/>
    </location>
</feature>
<protein>
    <submittedName>
        <fullName evidence="3">Response regulator receiver domain-containing protein</fullName>
    </submittedName>
</protein>
<dbReference type="Proteomes" id="UP000185221">
    <property type="component" value="Unassembled WGS sequence"/>
</dbReference>
<dbReference type="InterPro" id="IPR052893">
    <property type="entry name" value="TCS_response_regulator"/>
</dbReference>
<dbReference type="Pfam" id="PF00072">
    <property type="entry name" value="Response_reg"/>
    <property type="match status" value="1"/>
</dbReference>
<evidence type="ECO:0000313" key="4">
    <source>
        <dbReference type="Proteomes" id="UP000185221"/>
    </source>
</evidence>
<gene>
    <name evidence="3" type="ORF">SAMN05444394_1887</name>
</gene>
<evidence type="ECO:0000313" key="3">
    <source>
        <dbReference type="EMBL" id="SIN79860.1"/>
    </source>
</evidence>